<organism evidence="2 3">
    <name type="scientific">Colletotrichum abscissum</name>
    <dbReference type="NCBI Taxonomy" id="1671311"/>
    <lineage>
        <taxon>Eukaryota</taxon>
        <taxon>Fungi</taxon>
        <taxon>Dikarya</taxon>
        <taxon>Ascomycota</taxon>
        <taxon>Pezizomycotina</taxon>
        <taxon>Sordariomycetes</taxon>
        <taxon>Hypocreomycetidae</taxon>
        <taxon>Glomerellales</taxon>
        <taxon>Glomerellaceae</taxon>
        <taxon>Colletotrichum</taxon>
        <taxon>Colletotrichum acutatum species complex</taxon>
    </lineage>
</organism>
<dbReference type="AlphaFoldDB" id="A0A9Q0B8Z2"/>
<comment type="caution">
    <text evidence="2">The sequence shown here is derived from an EMBL/GenBank/DDBJ whole genome shotgun (WGS) entry which is preliminary data.</text>
</comment>
<evidence type="ECO:0000256" key="1">
    <source>
        <dbReference type="ARBA" id="ARBA00023604"/>
    </source>
</evidence>
<evidence type="ECO:0000313" key="3">
    <source>
        <dbReference type="Proteomes" id="UP001056436"/>
    </source>
</evidence>
<dbReference type="OrthoDB" id="412788at2759"/>
<proteinExistence type="inferred from homology"/>
<sequence>MDTQEDHETLGKIGYLKRLELYGTEKPYQITVRPKYVQDSDAQKTNIVIDPQVVKITDIINRRGEFSTDIQGFELATFPSSLSSDELQDLDEIESRYYAEAKEFLMRRYNAHRVLIFDTTIRRSKPGRNTDTTLLKNQQILGPSIDCHVDQSPNSVRKRVRKNFPNDADQLLAQRVQVVKSTRPGDYTPADLVSSVWEGETLQIYHNPNHEWWFASKMEADDVLLIKMFDSEGEREGNETAMCEYLLEFFFSMSQVHLIALSTGKTPLRDRMGERAWKSEQLYFLNSRKLETFNFG</sequence>
<dbReference type="InterPro" id="IPR044053">
    <property type="entry name" value="AsaB-like"/>
</dbReference>
<dbReference type="NCBIfam" id="NF041278">
    <property type="entry name" value="CmcJ_NvfI_EfuI"/>
    <property type="match status" value="1"/>
</dbReference>
<dbReference type="GO" id="GO:0032259">
    <property type="term" value="P:methylation"/>
    <property type="evidence" value="ECO:0007669"/>
    <property type="project" value="UniProtKB-KW"/>
</dbReference>
<keyword evidence="2" id="KW-0489">Methyltransferase</keyword>
<dbReference type="GO" id="GO:0008168">
    <property type="term" value="F:methyltransferase activity"/>
    <property type="evidence" value="ECO:0007669"/>
    <property type="project" value="UniProtKB-KW"/>
</dbReference>
<dbReference type="PANTHER" id="PTHR34598:SF3">
    <property type="entry name" value="OXIDOREDUCTASE AN1597"/>
    <property type="match status" value="1"/>
</dbReference>
<gene>
    <name evidence="2" type="ORF">CABS02_01915</name>
</gene>
<keyword evidence="3" id="KW-1185">Reference proteome</keyword>
<dbReference type="GO" id="GO:0016491">
    <property type="term" value="F:oxidoreductase activity"/>
    <property type="evidence" value="ECO:0007669"/>
    <property type="project" value="InterPro"/>
</dbReference>
<dbReference type="Proteomes" id="UP001056436">
    <property type="component" value="Unassembled WGS sequence"/>
</dbReference>
<protein>
    <submittedName>
        <fullName evidence="2">Methyltransferase CmcJ</fullName>
    </submittedName>
</protein>
<accession>A0A9Q0B8Z2</accession>
<keyword evidence="2" id="KW-0808">Transferase</keyword>
<name>A0A9Q0B8Z2_9PEZI</name>
<dbReference type="EMBL" id="SDAQ01000006">
    <property type="protein sequence ID" value="KAI3557733.1"/>
    <property type="molecule type" value="Genomic_DNA"/>
</dbReference>
<dbReference type="PANTHER" id="PTHR34598">
    <property type="entry name" value="BLL6449 PROTEIN"/>
    <property type="match status" value="1"/>
</dbReference>
<comment type="similarity">
    <text evidence="1">Belongs to the asaB hydroxylase/desaturase family.</text>
</comment>
<evidence type="ECO:0000313" key="2">
    <source>
        <dbReference type="EMBL" id="KAI3557733.1"/>
    </source>
</evidence>
<reference evidence="2" key="1">
    <citation type="submission" date="2019-01" db="EMBL/GenBank/DDBJ databases">
        <title>Colletotrichum abscissum LGMF1257.</title>
        <authorList>
            <person name="Baroncelli R."/>
        </authorList>
    </citation>
    <scope>NUCLEOTIDE SEQUENCE</scope>
    <source>
        <strain evidence="2">Ca142</strain>
    </source>
</reference>